<organism evidence="1 2">
    <name type="scientific">Frankliniella fusca</name>
    <dbReference type="NCBI Taxonomy" id="407009"/>
    <lineage>
        <taxon>Eukaryota</taxon>
        <taxon>Metazoa</taxon>
        <taxon>Ecdysozoa</taxon>
        <taxon>Arthropoda</taxon>
        <taxon>Hexapoda</taxon>
        <taxon>Insecta</taxon>
        <taxon>Pterygota</taxon>
        <taxon>Neoptera</taxon>
        <taxon>Paraneoptera</taxon>
        <taxon>Thysanoptera</taxon>
        <taxon>Terebrantia</taxon>
        <taxon>Thripoidea</taxon>
        <taxon>Thripidae</taxon>
        <taxon>Frankliniella</taxon>
    </lineage>
</organism>
<dbReference type="SUPFAM" id="SSF81383">
    <property type="entry name" value="F-box domain"/>
    <property type="match status" value="1"/>
</dbReference>
<dbReference type="SUPFAM" id="SSF52047">
    <property type="entry name" value="RNI-like"/>
    <property type="match status" value="1"/>
</dbReference>
<dbReference type="Proteomes" id="UP001219518">
    <property type="component" value="Unassembled WGS sequence"/>
</dbReference>
<evidence type="ECO:0000313" key="2">
    <source>
        <dbReference type="Proteomes" id="UP001219518"/>
    </source>
</evidence>
<name>A0AAE1LGX6_9NEOP</name>
<evidence type="ECO:0000313" key="1">
    <source>
        <dbReference type="EMBL" id="KAK3919010.1"/>
    </source>
</evidence>
<dbReference type="EMBL" id="JAHWGI010000969">
    <property type="protein sequence ID" value="KAK3919010.1"/>
    <property type="molecule type" value="Genomic_DNA"/>
</dbReference>
<dbReference type="Gene3D" id="3.80.10.10">
    <property type="entry name" value="Ribonuclease Inhibitor"/>
    <property type="match status" value="1"/>
</dbReference>
<sequence length="498" mass="55443">MEGGEDDNENDKITLLDLPEPVLLHIFSYLDLNFLRHVAPKVSVAFRELKVTPYLTHLHVACYERFPEVESAVVATRCRVHKLSFYVDNYNPKWVLMLQRHPEIKELELGDTGALDDEFAASVGHIVGAMVPRLISLDLSNSSLLNMPVTGCLLSAFSHQGDTPIKKCADWAPADQARHYPAGSEPTANPMKVECEDTHRLDQGGGADEQGRGLQRLRYKPIQEGPLGHDDGHEETPGEATAAHNLAALILGNCNSLRDVEVHTSHREVLQALARCTRLEKLMLRCDERGEAVRATLEAMAQTSLRTLRSLHLFCPLSLRAEDLAVVLQTLGRLEARIDTLTLVGMASTRPTTPTTFPGFPALAGLLVESGRRREPPCLRVLTLDDMAPVGRLELAELIQLTRPREGDWNASTGSRLSLRRLELSDCVCSAGRSWGECRDRCDEALQRFVPDLEVVASNRWLGCDDRYDVGFMPMYTCDCERRRPPPPNRRGRGRGGH</sequence>
<protein>
    <submittedName>
        <fullName evidence="1">UvrABC system protein C</fullName>
    </submittedName>
</protein>
<dbReference type="InterPro" id="IPR032675">
    <property type="entry name" value="LRR_dom_sf"/>
</dbReference>
<comment type="caution">
    <text evidence="1">The sequence shown here is derived from an EMBL/GenBank/DDBJ whole genome shotgun (WGS) entry which is preliminary data.</text>
</comment>
<dbReference type="AlphaFoldDB" id="A0AAE1LGX6"/>
<reference evidence="1" key="2">
    <citation type="journal article" date="2023" name="BMC Genomics">
        <title>Pest status, molecular evolution, and epigenetic factors derived from the genome assembly of Frankliniella fusca, a thysanopteran phytovirus vector.</title>
        <authorList>
            <person name="Catto M.A."/>
            <person name="Labadie P.E."/>
            <person name="Jacobson A.L."/>
            <person name="Kennedy G.G."/>
            <person name="Srinivasan R."/>
            <person name="Hunt B.G."/>
        </authorList>
    </citation>
    <scope>NUCLEOTIDE SEQUENCE</scope>
    <source>
        <strain evidence="1">PL_HMW_Pooled</strain>
    </source>
</reference>
<keyword evidence="2" id="KW-1185">Reference proteome</keyword>
<gene>
    <name evidence="1" type="ORF">KUF71_008159</name>
</gene>
<proteinExistence type="predicted"/>
<reference evidence="1" key="1">
    <citation type="submission" date="2021-07" db="EMBL/GenBank/DDBJ databases">
        <authorList>
            <person name="Catto M.A."/>
            <person name="Jacobson A."/>
            <person name="Kennedy G."/>
            <person name="Labadie P."/>
            <person name="Hunt B.G."/>
            <person name="Srinivasan R."/>
        </authorList>
    </citation>
    <scope>NUCLEOTIDE SEQUENCE</scope>
    <source>
        <strain evidence="1">PL_HMW_Pooled</strain>
        <tissue evidence="1">Head</tissue>
    </source>
</reference>
<dbReference type="InterPro" id="IPR036047">
    <property type="entry name" value="F-box-like_dom_sf"/>
</dbReference>
<accession>A0AAE1LGX6</accession>